<dbReference type="EMBL" id="UYRT01090759">
    <property type="protein sequence ID" value="VDN36416.1"/>
    <property type="molecule type" value="Genomic_DNA"/>
</dbReference>
<sequence>MSLVVEEGVELLRLIYSEAKDELKRDNKNNNEQMLLELVEEIRLALQRCSWCDVSLYSQ</sequence>
<name>A0A183EI22_9BILA</name>
<dbReference type="AlphaFoldDB" id="A0A183EI22"/>
<evidence type="ECO:0000313" key="3">
    <source>
        <dbReference type="WBParaSite" id="GPUH_0002063801-mRNA-1"/>
    </source>
</evidence>
<proteinExistence type="predicted"/>
<reference evidence="3" key="1">
    <citation type="submission" date="2016-06" db="UniProtKB">
        <authorList>
            <consortium name="WormBaseParasite"/>
        </authorList>
    </citation>
    <scope>IDENTIFICATION</scope>
</reference>
<accession>A0A183EI22</accession>
<reference evidence="1 2" key="2">
    <citation type="submission" date="2018-11" db="EMBL/GenBank/DDBJ databases">
        <authorList>
            <consortium name="Pathogen Informatics"/>
        </authorList>
    </citation>
    <scope>NUCLEOTIDE SEQUENCE [LARGE SCALE GENOMIC DNA]</scope>
</reference>
<evidence type="ECO:0000313" key="1">
    <source>
        <dbReference type="EMBL" id="VDN36416.1"/>
    </source>
</evidence>
<organism evidence="3">
    <name type="scientific">Gongylonema pulchrum</name>
    <dbReference type="NCBI Taxonomy" id="637853"/>
    <lineage>
        <taxon>Eukaryota</taxon>
        <taxon>Metazoa</taxon>
        <taxon>Ecdysozoa</taxon>
        <taxon>Nematoda</taxon>
        <taxon>Chromadorea</taxon>
        <taxon>Rhabditida</taxon>
        <taxon>Spirurina</taxon>
        <taxon>Spiruromorpha</taxon>
        <taxon>Spiruroidea</taxon>
        <taxon>Gongylonematidae</taxon>
        <taxon>Gongylonema</taxon>
    </lineage>
</organism>
<evidence type="ECO:0000313" key="2">
    <source>
        <dbReference type="Proteomes" id="UP000271098"/>
    </source>
</evidence>
<keyword evidence="2" id="KW-1185">Reference proteome</keyword>
<gene>
    <name evidence="1" type="ORF">GPUH_LOCUS20613</name>
</gene>
<dbReference type="WBParaSite" id="GPUH_0002063801-mRNA-1">
    <property type="protein sequence ID" value="GPUH_0002063801-mRNA-1"/>
    <property type="gene ID" value="GPUH_0002063801"/>
</dbReference>
<dbReference type="Proteomes" id="UP000271098">
    <property type="component" value="Unassembled WGS sequence"/>
</dbReference>
<protein>
    <submittedName>
        <fullName evidence="1 3">Uncharacterized protein</fullName>
    </submittedName>
</protein>